<dbReference type="Gene3D" id="1.25.40.10">
    <property type="entry name" value="Tetratricopeptide repeat domain"/>
    <property type="match status" value="2"/>
</dbReference>
<accession>A0A484N348</accession>
<organism evidence="2 3">
    <name type="scientific">Cuscuta campestris</name>
    <dbReference type="NCBI Taxonomy" id="132261"/>
    <lineage>
        <taxon>Eukaryota</taxon>
        <taxon>Viridiplantae</taxon>
        <taxon>Streptophyta</taxon>
        <taxon>Embryophyta</taxon>
        <taxon>Tracheophyta</taxon>
        <taxon>Spermatophyta</taxon>
        <taxon>Magnoliopsida</taxon>
        <taxon>eudicotyledons</taxon>
        <taxon>Gunneridae</taxon>
        <taxon>Pentapetalae</taxon>
        <taxon>asterids</taxon>
        <taxon>lamiids</taxon>
        <taxon>Solanales</taxon>
        <taxon>Convolvulaceae</taxon>
        <taxon>Cuscuteae</taxon>
        <taxon>Cuscuta</taxon>
        <taxon>Cuscuta subgen. Grammica</taxon>
        <taxon>Cuscuta sect. Cleistogrammica</taxon>
    </lineage>
</organism>
<evidence type="ECO:0000313" key="2">
    <source>
        <dbReference type="EMBL" id="VFQ95721.1"/>
    </source>
</evidence>
<dbReference type="EMBL" id="OOIL02005600">
    <property type="protein sequence ID" value="VFQ95721.1"/>
    <property type="molecule type" value="Genomic_DNA"/>
</dbReference>
<dbReference type="PROSITE" id="PS50005">
    <property type="entry name" value="TPR"/>
    <property type="match status" value="1"/>
</dbReference>
<reference evidence="2 3" key="1">
    <citation type="submission" date="2018-04" db="EMBL/GenBank/DDBJ databases">
        <authorList>
            <person name="Vogel A."/>
        </authorList>
    </citation>
    <scope>NUCLEOTIDE SEQUENCE [LARGE SCALE GENOMIC DNA]</scope>
</reference>
<dbReference type="AlphaFoldDB" id="A0A484N348"/>
<name>A0A484N348_9ASTE</name>
<protein>
    <submittedName>
        <fullName evidence="2">Uncharacterized protein</fullName>
    </submittedName>
</protein>
<dbReference type="InterPro" id="IPR019734">
    <property type="entry name" value="TPR_rpt"/>
</dbReference>
<dbReference type="SMART" id="SM00028">
    <property type="entry name" value="TPR"/>
    <property type="match status" value="4"/>
</dbReference>
<dbReference type="Proteomes" id="UP000595140">
    <property type="component" value="Unassembled WGS sequence"/>
</dbReference>
<keyword evidence="3" id="KW-1185">Reference proteome</keyword>
<dbReference type="PANTHER" id="PTHR36350">
    <property type="entry name" value="TRANSMEMBRANE PROTEIN"/>
    <property type="match status" value="1"/>
</dbReference>
<evidence type="ECO:0000313" key="3">
    <source>
        <dbReference type="Proteomes" id="UP000595140"/>
    </source>
</evidence>
<dbReference type="OrthoDB" id="2012659at2759"/>
<dbReference type="InterPro" id="IPR011990">
    <property type="entry name" value="TPR-like_helical_dom_sf"/>
</dbReference>
<dbReference type="SUPFAM" id="SSF48452">
    <property type="entry name" value="TPR-like"/>
    <property type="match status" value="1"/>
</dbReference>
<feature type="repeat" description="TPR" evidence="1">
    <location>
        <begin position="244"/>
        <end position="277"/>
    </location>
</feature>
<keyword evidence="1" id="KW-0802">TPR repeat</keyword>
<dbReference type="Pfam" id="PF14559">
    <property type="entry name" value="TPR_19"/>
    <property type="match status" value="1"/>
</dbReference>
<evidence type="ECO:0000256" key="1">
    <source>
        <dbReference type="PROSITE-ProRule" id="PRU00339"/>
    </source>
</evidence>
<dbReference type="PANTHER" id="PTHR36350:SF3">
    <property type="entry name" value="TRANSMEMBRANE PROTEIN"/>
    <property type="match status" value="1"/>
</dbReference>
<proteinExistence type="predicted"/>
<gene>
    <name evidence="2" type="ORF">CCAM_LOCUS37497</name>
</gene>
<sequence>MCSSSISRCLVYLHLTLNRSPSSSFPIFPSSLKPFSLNPVSKTPRIVLIRPHLHQSKSAPENCSFTPQKMISRPLGEKLVILIFGSFVFFCSCLKGRAAMARPVQETSWAEEKAQVGETDEVRLYLKLLEKDPGNIESLKMIVNAMMKRGRTKEAVQYVERLIEVQPGEVEWRLLQALCYEMMGQLSKARRLFKQVLKQKPLSLRALHGLAMVMHKNHEGPAVFEMLNGALEVARREKRVNEERNIKILIAQMHVVKGELEEALEMFQNLVQENPKDFRPYLCQGIVYSLLGKKKEAEDCFETYHNLMPKEFPGRGFLEDVMLAAKTQPKERLGKDFAD</sequence>